<sequence length="267" mass="29730">MLNLGKKNVLGILIDAVDYEAVISFVFECARQKRGAMISALAVHGVMTGVLDPEHKFRLNRFDLLVPDGQPVRWVMNWLYGTKLLDRVYGPELMRKICERATSEGTSIYLYGSTKLVVTSLAESLARMFPEINIVGSEPSAFRKLNPDEKASLQQRIQSSGASIIFVGLGCPRQEIFTYELGGTLSAPVLAVGAAFPLLAGILPQAPPWMQRFGLEWLFRLLAEPRRLWRRYLYLNPAYLILVALQGFGVRRFSSQGSPPVNDVLVG</sequence>
<organism evidence="4 5">
    <name type="scientific">Edaphobacter dinghuensis</name>
    <dbReference type="NCBI Taxonomy" id="1560005"/>
    <lineage>
        <taxon>Bacteria</taxon>
        <taxon>Pseudomonadati</taxon>
        <taxon>Acidobacteriota</taxon>
        <taxon>Terriglobia</taxon>
        <taxon>Terriglobales</taxon>
        <taxon>Acidobacteriaceae</taxon>
        <taxon>Edaphobacter</taxon>
    </lineage>
</organism>
<evidence type="ECO:0000256" key="2">
    <source>
        <dbReference type="ARBA" id="ARBA00022679"/>
    </source>
</evidence>
<evidence type="ECO:0000256" key="3">
    <source>
        <dbReference type="SAM" id="Phobius"/>
    </source>
</evidence>
<dbReference type="PANTHER" id="PTHR34136">
    <property type="match status" value="1"/>
</dbReference>
<dbReference type="PANTHER" id="PTHR34136:SF1">
    <property type="entry name" value="UDP-N-ACETYL-D-MANNOSAMINURONIC ACID TRANSFERASE"/>
    <property type="match status" value="1"/>
</dbReference>
<feature type="transmembrane region" description="Helical" evidence="3">
    <location>
        <begin position="181"/>
        <end position="203"/>
    </location>
</feature>
<keyword evidence="3" id="KW-1133">Transmembrane helix</keyword>
<name>A0A917HQH9_9BACT</name>
<dbReference type="Proteomes" id="UP000647241">
    <property type="component" value="Unassembled WGS sequence"/>
</dbReference>
<dbReference type="GO" id="GO:0016758">
    <property type="term" value="F:hexosyltransferase activity"/>
    <property type="evidence" value="ECO:0007669"/>
    <property type="project" value="TreeGrafter"/>
</dbReference>
<keyword evidence="5" id="KW-1185">Reference proteome</keyword>
<keyword evidence="1" id="KW-0328">Glycosyltransferase</keyword>
<dbReference type="Pfam" id="PF03808">
    <property type="entry name" value="Glyco_tran_WecG"/>
    <property type="match status" value="1"/>
</dbReference>
<feature type="transmembrane region" description="Helical" evidence="3">
    <location>
        <begin position="232"/>
        <end position="250"/>
    </location>
</feature>
<gene>
    <name evidence="4" type="primary">wecG</name>
    <name evidence="4" type="ORF">GCM10011585_32440</name>
</gene>
<reference evidence="4" key="2">
    <citation type="submission" date="2020-09" db="EMBL/GenBank/DDBJ databases">
        <authorList>
            <person name="Sun Q."/>
            <person name="Zhou Y."/>
        </authorList>
    </citation>
    <scope>NUCLEOTIDE SEQUENCE</scope>
    <source>
        <strain evidence="4">CGMCC 1.12997</strain>
    </source>
</reference>
<dbReference type="AlphaFoldDB" id="A0A917HQH9"/>
<proteinExistence type="predicted"/>
<accession>A0A917HQH9</accession>
<evidence type="ECO:0000313" key="4">
    <source>
        <dbReference type="EMBL" id="GGG86040.1"/>
    </source>
</evidence>
<keyword evidence="3" id="KW-0812">Transmembrane</keyword>
<evidence type="ECO:0000313" key="5">
    <source>
        <dbReference type="Proteomes" id="UP000647241"/>
    </source>
</evidence>
<dbReference type="NCBIfam" id="TIGR00696">
    <property type="entry name" value="wecG_tagA_cpsF"/>
    <property type="match status" value="1"/>
</dbReference>
<keyword evidence="2 4" id="KW-0808">Transferase</keyword>
<dbReference type="RefSeq" id="WP_188555186.1">
    <property type="nucleotide sequence ID" value="NZ_BMGT01000003.1"/>
</dbReference>
<dbReference type="EMBL" id="BMGT01000003">
    <property type="protein sequence ID" value="GGG86040.1"/>
    <property type="molecule type" value="Genomic_DNA"/>
</dbReference>
<comment type="caution">
    <text evidence="4">The sequence shown here is derived from an EMBL/GenBank/DDBJ whole genome shotgun (WGS) entry which is preliminary data.</text>
</comment>
<dbReference type="InterPro" id="IPR004629">
    <property type="entry name" value="WecG_TagA_CpsF"/>
</dbReference>
<protein>
    <submittedName>
        <fullName evidence="4">UDP-N-acetyl-D-mannosaminuronic acid transferase</fullName>
    </submittedName>
</protein>
<evidence type="ECO:0000256" key="1">
    <source>
        <dbReference type="ARBA" id="ARBA00022676"/>
    </source>
</evidence>
<dbReference type="CDD" id="cd06533">
    <property type="entry name" value="Glyco_transf_WecG_TagA"/>
    <property type="match status" value="1"/>
</dbReference>
<keyword evidence="3" id="KW-0472">Membrane</keyword>
<reference evidence="4" key="1">
    <citation type="journal article" date="2014" name="Int. J. Syst. Evol. Microbiol.">
        <title>Complete genome sequence of Corynebacterium casei LMG S-19264T (=DSM 44701T), isolated from a smear-ripened cheese.</title>
        <authorList>
            <consortium name="US DOE Joint Genome Institute (JGI-PGF)"/>
            <person name="Walter F."/>
            <person name="Albersmeier A."/>
            <person name="Kalinowski J."/>
            <person name="Ruckert C."/>
        </authorList>
    </citation>
    <scope>NUCLEOTIDE SEQUENCE</scope>
    <source>
        <strain evidence="4">CGMCC 1.12997</strain>
    </source>
</reference>